<dbReference type="EMBL" id="BNDZ01000005">
    <property type="protein sequence ID" value="GHI47774.1"/>
    <property type="molecule type" value="Genomic_DNA"/>
</dbReference>
<comment type="caution">
    <text evidence="3">The sequence shown here is derived from an EMBL/GenBank/DDBJ whole genome shotgun (WGS) entry which is preliminary data.</text>
</comment>
<accession>A0AA37C361</accession>
<feature type="transmembrane region" description="Helical" evidence="2">
    <location>
        <begin position="59"/>
        <end position="86"/>
    </location>
</feature>
<dbReference type="RefSeq" id="WP_031178392.1">
    <property type="nucleotide sequence ID" value="NZ_BNDZ01000005.1"/>
</dbReference>
<evidence type="ECO:0000313" key="3">
    <source>
        <dbReference type="EMBL" id="GHI47774.1"/>
    </source>
</evidence>
<feature type="transmembrane region" description="Helical" evidence="2">
    <location>
        <begin position="98"/>
        <end position="120"/>
    </location>
</feature>
<dbReference type="Proteomes" id="UP001051844">
    <property type="component" value="Unassembled WGS sequence"/>
</dbReference>
<name>A0AA37C361_9ACTN</name>
<organism evidence="3 6">
    <name type="scientific">Streptomyces albidoflavus</name>
    <dbReference type="NCBI Taxonomy" id="1886"/>
    <lineage>
        <taxon>Bacteria</taxon>
        <taxon>Bacillati</taxon>
        <taxon>Actinomycetota</taxon>
        <taxon>Actinomycetes</taxon>
        <taxon>Kitasatosporales</taxon>
        <taxon>Streptomycetaceae</taxon>
        <taxon>Streptomyces</taxon>
        <taxon>Streptomyces albidoflavus group</taxon>
    </lineage>
</organism>
<keyword evidence="2" id="KW-0812">Transmembrane</keyword>
<protein>
    <submittedName>
        <fullName evidence="3">Uncharacterized protein</fullName>
    </submittedName>
</protein>
<evidence type="ECO:0000313" key="5">
    <source>
        <dbReference type="Proteomes" id="UP000292095"/>
    </source>
</evidence>
<sequence length="317" mass="32491">MSASQDPSVAPQLLPVSGAELRRDPALHEAVRRVGQRVGVDFTDDERVRGELKRGREALAGTGSATAGPGCLALLLVIVAAGLAVADQISPPLAVHRTALLAGAGACGVLAVAALVWAVVRWQRARKDPVFAAYREVLALARAHGLTLTHVPDWLVGKTDASSKPAYPLPEVAPVGAARGATPPGAPDSPRGSGDARLPRKPAEVAEWEREQAAGTGGWHLEGGFLLLAAGGGGAFWAYTSGTPVGYAAPALAVPAAVAVWVAGVRRGSRSARLREAAVAYIAQLKAAQDQGVALPELSPQLARLLEEDDGTGTPAS</sequence>
<evidence type="ECO:0000313" key="4">
    <source>
        <dbReference type="EMBL" id="RZE37339.1"/>
    </source>
</evidence>
<proteinExistence type="predicted"/>
<dbReference type="AlphaFoldDB" id="A0AA37C361"/>
<reference evidence="4 5" key="1">
    <citation type="submission" date="2017-12" db="EMBL/GenBank/DDBJ databases">
        <title>Population genomics insights into the ecological differentiation and adaptive evolution in streptomycetes.</title>
        <authorList>
            <person name="Li Y."/>
            <person name="Huang Y."/>
        </authorList>
    </citation>
    <scope>NUCLEOTIDE SEQUENCE [LARGE SCALE GENOMIC DNA]</scope>
    <source>
        <strain evidence="4 5">FXJ.2339</strain>
    </source>
</reference>
<evidence type="ECO:0000313" key="6">
    <source>
        <dbReference type="Proteomes" id="UP001051844"/>
    </source>
</evidence>
<reference evidence="3" key="2">
    <citation type="submission" date="2022-09" db="EMBL/GenBank/DDBJ databases">
        <title>Whole genome shotgun sequence of Streptomyces albidoflavus NBRC 12854.</title>
        <authorList>
            <person name="Komaki H."/>
            <person name="Tamura T."/>
        </authorList>
    </citation>
    <scope>NUCLEOTIDE SEQUENCE</scope>
    <source>
        <strain evidence="3">NBRC 12854</strain>
    </source>
</reference>
<dbReference type="EMBL" id="PKLK01000023">
    <property type="protein sequence ID" value="RZE37339.1"/>
    <property type="molecule type" value="Genomic_DNA"/>
</dbReference>
<evidence type="ECO:0000256" key="1">
    <source>
        <dbReference type="SAM" id="MobiDB-lite"/>
    </source>
</evidence>
<keyword evidence="2" id="KW-1133">Transmembrane helix</keyword>
<evidence type="ECO:0000256" key="2">
    <source>
        <dbReference type="SAM" id="Phobius"/>
    </source>
</evidence>
<dbReference type="Proteomes" id="UP000292095">
    <property type="component" value="Unassembled WGS sequence"/>
</dbReference>
<keyword evidence="2" id="KW-0472">Membrane</keyword>
<feature type="transmembrane region" description="Helical" evidence="2">
    <location>
        <begin position="219"/>
        <end position="239"/>
    </location>
</feature>
<feature type="region of interest" description="Disordered" evidence="1">
    <location>
        <begin position="177"/>
        <end position="203"/>
    </location>
</feature>
<gene>
    <name evidence="4" type="ORF">C0Q91_19220</name>
    <name evidence="3" type="ORF">ScoT_39480</name>
</gene>
<feature type="transmembrane region" description="Helical" evidence="2">
    <location>
        <begin position="245"/>
        <end position="265"/>
    </location>
</feature>